<accession>A0A9W7AFK3</accession>
<proteinExistence type="predicted"/>
<comment type="caution">
    <text evidence="1">The sequence shown here is derived from an EMBL/GenBank/DDBJ whole genome shotgun (WGS) entry which is preliminary data.</text>
</comment>
<reference evidence="2" key="1">
    <citation type="journal article" date="2023" name="Commun. Biol.">
        <title>Genome analysis of Parmales, the sister group of diatoms, reveals the evolutionary specialization of diatoms from phago-mixotrophs to photoautotrophs.</title>
        <authorList>
            <person name="Ban H."/>
            <person name="Sato S."/>
            <person name="Yoshikawa S."/>
            <person name="Yamada K."/>
            <person name="Nakamura Y."/>
            <person name="Ichinomiya M."/>
            <person name="Sato N."/>
            <person name="Blanc-Mathieu R."/>
            <person name="Endo H."/>
            <person name="Kuwata A."/>
            <person name="Ogata H."/>
        </authorList>
    </citation>
    <scope>NUCLEOTIDE SEQUENCE [LARGE SCALE GENOMIC DNA]</scope>
    <source>
        <strain evidence="2">NIES 3700</strain>
    </source>
</reference>
<dbReference type="EMBL" id="BRXW01000609">
    <property type="protein sequence ID" value="GMH69731.1"/>
    <property type="molecule type" value="Genomic_DNA"/>
</dbReference>
<keyword evidence="2" id="KW-1185">Reference proteome</keyword>
<name>A0A9W7AFK3_9STRA</name>
<evidence type="ECO:0000313" key="1">
    <source>
        <dbReference type="EMBL" id="GMH69731.1"/>
    </source>
</evidence>
<protein>
    <submittedName>
        <fullName evidence="1">Uncharacterized protein</fullName>
    </submittedName>
</protein>
<dbReference type="AlphaFoldDB" id="A0A9W7AFK3"/>
<organism evidence="1 2">
    <name type="scientific">Triparma laevis f. longispina</name>
    <dbReference type="NCBI Taxonomy" id="1714387"/>
    <lineage>
        <taxon>Eukaryota</taxon>
        <taxon>Sar</taxon>
        <taxon>Stramenopiles</taxon>
        <taxon>Ochrophyta</taxon>
        <taxon>Bolidophyceae</taxon>
        <taxon>Parmales</taxon>
        <taxon>Triparmaceae</taxon>
        <taxon>Triparma</taxon>
    </lineage>
</organism>
<evidence type="ECO:0000313" key="2">
    <source>
        <dbReference type="Proteomes" id="UP001165122"/>
    </source>
</evidence>
<sequence length="114" mass="12832">MFNGNEAPYLKWKKVFDVLSIEGGKGGDGSIETQVLRVTNSEDLVKLRALAELCSRDFFNDVSLSVVAWRRVMEILDVEEKGEKEERKLEILDACKALGLACNNVVILRRQSDT</sequence>
<gene>
    <name evidence="1" type="ORF">TrLO_g11264</name>
</gene>
<dbReference type="Proteomes" id="UP001165122">
    <property type="component" value="Unassembled WGS sequence"/>
</dbReference>